<dbReference type="AlphaFoldDB" id="A0A0F9P345"/>
<evidence type="ECO:0000313" key="1">
    <source>
        <dbReference type="EMBL" id="KKN24499.1"/>
    </source>
</evidence>
<gene>
    <name evidence="1" type="ORF">LCGC14_0894390</name>
</gene>
<protein>
    <submittedName>
        <fullName evidence="1">Uncharacterized protein</fullName>
    </submittedName>
</protein>
<organism evidence="1">
    <name type="scientific">marine sediment metagenome</name>
    <dbReference type="NCBI Taxonomy" id="412755"/>
    <lineage>
        <taxon>unclassified sequences</taxon>
        <taxon>metagenomes</taxon>
        <taxon>ecological metagenomes</taxon>
    </lineage>
</organism>
<sequence>MSLLTDAELRYHWTVPEALSSTHYGILSAVADASQTVTLKAVAEWMDGRCTGRHANVGNAWRVRCDSCLALLAIALREGKMPGEEK</sequence>
<accession>A0A0F9P345</accession>
<proteinExistence type="predicted"/>
<name>A0A0F9P345_9ZZZZ</name>
<comment type="caution">
    <text evidence="1">The sequence shown here is derived from an EMBL/GenBank/DDBJ whole genome shotgun (WGS) entry which is preliminary data.</text>
</comment>
<dbReference type="EMBL" id="LAZR01002879">
    <property type="protein sequence ID" value="KKN24499.1"/>
    <property type="molecule type" value="Genomic_DNA"/>
</dbReference>
<reference evidence="1" key="1">
    <citation type="journal article" date="2015" name="Nature">
        <title>Complex archaea that bridge the gap between prokaryotes and eukaryotes.</title>
        <authorList>
            <person name="Spang A."/>
            <person name="Saw J.H."/>
            <person name="Jorgensen S.L."/>
            <person name="Zaremba-Niedzwiedzka K."/>
            <person name="Martijn J."/>
            <person name="Lind A.E."/>
            <person name="van Eijk R."/>
            <person name="Schleper C."/>
            <person name="Guy L."/>
            <person name="Ettema T.J."/>
        </authorList>
    </citation>
    <scope>NUCLEOTIDE SEQUENCE</scope>
</reference>